<organism evidence="2 3">
    <name type="scientific">Nonomuraea cavernae</name>
    <dbReference type="NCBI Taxonomy" id="2045107"/>
    <lineage>
        <taxon>Bacteria</taxon>
        <taxon>Bacillati</taxon>
        <taxon>Actinomycetota</taxon>
        <taxon>Actinomycetes</taxon>
        <taxon>Streptosporangiales</taxon>
        <taxon>Streptosporangiaceae</taxon>
        <taxon>Nonomuraea</taxon>
    </lineage>
</organism>
<feature type="transmembrane region" description="Helical" evidence="1">
    <location>
        <begin position="313"/>
        <end position="337"/>
    </location>
</feature>
<sequence length="343" mass="36500">MSVVFRAIPLVMGVICVAFGWYILTGGSDPNHFVAGHVVVSLAAICYALFTTAATIIRQLIYRYNLAWRVILPLTGYLAALVAITYGIVLITRGDEAQYVVAGHVVVGVGLISTCVSTVATSSTCFALIPVNAARMPEDDPPPNAYSSAVGRILIAIPVVCALVGFVYAFILMAQGGSAYYTAGRVVFGLAAVCASLIALVASIVRQVRNAFDEPERYRWGWLVIAMGTMNLLFGAYVLAASDEPYRIAPGCILIGLGLVCYSILSKALLLALVWRRTFPLANRIPMIPVITALACLFFGAFLFEAADTAASFFIPARVMVGLGAVCFTLFSIVSILEAGTSK</sequence>
<reference evidence="2" key="2">
    <citation type="submission" date="2020-09" db="EMBL/GenBank/DDBJ databases">
        <authorList>
            <person name="Sun Q."/>
            <person name="Zhou Y."/>
        </authorList>
    </citation>
    <scope>NUCLEOTIDE SEQUENCE</scope>
    <source>
        <strain evidence="2">CGMCC 4.7368</strain>
    </source>
</reference>
<feature type="transmembrane region" description="Helical" evidence="1">
    <location>
        <begin position="287"/>
        <end position="307"/>
    </location>
</feature>
<keyword evidence="3" id="KW-1185">Reference proteome</keyword>
<gene>
    <name evidence="2" type="primary">yhiM</name>
    <name evidence="2" type="ORF">GCM10012289_04720</name>
</gene>
<feature type="transmembrane region" description="Helical" evidence="1">
    <location>
        <begin position="7"/>
        <end position="24"/>
    </location>
</feature>
<keyword evidence="1" id="KW-0812">Transmembrane</keyword>
<feature type="transmembrane region" description="Helical" evidence="1">
    <location>
        <begin position="248"/>
        <end position="275"/>
    </location>
</feature>
<protein>
    <submittedName>
        <fullName evidence="2">Membrane protein</fullName>
    </submittedName>
</protein>
<name>A0A917YNN3_9ACTN</name>
<dbReference type="Proteomes" id="UP000646523">
    <property type="component" value="Unassembled WGS sequence"/>
</dbReference>
<comment type="caution">
    <text evidence="2">The sequence shown here is derived from an EMBL/GenBank/DDBJ whole genome shotgun (WGS) entry which is preliminary data.</text>
</comment>
<dbReference type="Pfam" id="PF10951">
    <property type="entry name" value="DUF2776"/>
    <property type="match status" value="1"/>
</dbReference>
<dbReference type="InterPro" id="IPR021240">
    <property type="entry name" value="DUF2776"/>
</dbReference>
<accession>A0A917YNN3</accession>
<feature type="transmembrane region" description="Helical" evidence="1">
    <location>
        <begin position="101"/>
        <end position="129"/>
    </location>
</feature>
<dbReference type="RefSeq" id="WP_229697522.1">
    <property type="nucleotide sequence ID" value="NZ_BMNH01000001.1"/>
</dbReference>
<dbReference type="AlphaFoldDB" id="A0A917YNN3"/>
<feature type="transmembrane region" description="Helical" evidence="1">
    <location>
        <begin position="186"/>
        <end position="208"/>
    </location>
</feature>
<reference evidence="2" key="1">
    <citation type="journal article" date="2014" name="Int. J. Syst. Evol. Microbiol.">
        <title>Complete genome sequence of Corynebacterium casei LMG S-19264T (=DSM 44701T), isolated from a smear-ripened cheese.</title>
        <authorList>
            <consortium name="US DOE Joint Genome Institute (JGI-PGF)"/>
            <person name="Walter F."/>
            <person name="Albersmeier A."/>
            <person name="Kalinowski J."/>
            <person name="Ruckert C."/>
        </authorList>
    </citation>
    <scope>NUCLEOTIDE SEQUENCE</scope>
    <source>
        <strain evidence="2">CGMCC 4.7368</strain>
    </source>
</reference>
<evidence type="ECO:0000313" key="2">
    <source>
        <dbReference type="EMBL" id="GGO61747.1"/>
    </source>
</evidence>
<keyword evidence="1" id="KW-0472">Membrane</keyword>
<evidence type="ECO:0000256" key="1">
    <source>
        <dbReference type="SAM" id="Phobius"/>
    </source>
</evidence>
<feature type="transmembrane region" description="Helical" evidence="1">
    <location>
        <begin position="150"/>
        <end position="174"/>
    </location>
</feature>
<feature type="transmembrane region" description="Helical" evidence="1">
    <location>
        <begin position="66"/>
        <end position="89"/>
    </location>
</feature>
<feature type="transmembrane region" description="Helical" evidence="1">
    <location>
        <begin position="36"/>
        <end position="57"/>
    </location>
</feature>
<dbReference type="EMBL" id="BMNH01000001">
    <property type="protein sequence ID" value="GGO61747.1"/>
    <property type="molecule type" value="Genomic_DNA"/>
</dbReference>
<proteinExistence type="predicted"/>
<keyword evidence="1" id="KW-1133">Transmembrane helix</keyword>
<evidence type="ECO:0000313" key="3">
    <source>
        <dbReference type="Proteomes" id="UP000646523"/>
    </source>
</evidence>
<feature type="transmembrane region" description="Helical" evidence="1">
    <location>
        <begin position="220"/>
        <end position="242"/>
    </location>
</feature>